<reference evidence="1" key="2">
    <citation type="journal article" date="2015" name="Fish Shellfish Immunol.">
        <title>Early steps in the European eel (Anguilla anguilla)-Vibrio vulnificus interaction in the gills: Role of the RtxA13 toxin.</title>
        <authorList>
            <person name="Callol A."/>
            <person name="Pajuelo D."/>
            <person name="Ebbesson L."/>
            <person name="Teles M."/>
            <person name="MacKenzie S."/>
            <person name="Amaro C."/>
        </authorList>
    </citation>
    <scope>NUCLEOTIDE SEQUENCE</scope>
</reference>
<evidence type="ECO:0000313" key="1">
    <source>
        <dbReference type="EMBL" id="JAH47577.1"/>
    </source>
</evidence>
<accession>A0A0E9T223</accession>
<sequence length="19" mass="2229">MNAFLASKIYMFSSNNRAY</sequence>
<reference evidence="1" key="1">
    <citation type="submission" date="2014-11" db="EMBL/GenBank/DDBJ databases">
        <authorList>
            <person name="Amaro Gonzalez C."/>
        </authorList>
    </citation>
    <scope>NUCLEOTIDE SEQUENCE</scope>
</reference>
<name>A0A0E9T223_ANGAN</name>
<proteinExistence type="predicted"/>
<protein>
    <submittedName>
        <fullName evidence="1">Uncharacterized protein</fullName>
    </submittedName>
</protein>
<dbReference type="EMBL" id="GBXM01061000">
    <property type="protein sequence ID" value="JAH47577.1"/>
    <property type="molecule type" value="Transcribed_RNA"/>
</dbReference>
<organism evidence="1">
    <name type="scientific">Anguilla anguilla</name>
    <name type="common">European freshwater eel</name>
    <name type="synonym">Muraena anguilla</name>
    <dbReference type="NCBI Taxonomy" id="7936"/>
    <lineage>
        <taxon>Eukaryota</taxon>
        <taxon>Metazoa</taxon>
        <taxon>Chordata</taxon>
        <taxon>Craniata</taxon>
        <taxon>Vertebrata</taxon>
        <taxon>Euteleostomi</taxon>
        <taxon>Actinopterygii</taxon>
        <taxon>Neopterygii</taxon>
        <taxon>Teleostei</taxon>
        <taxon>Anguilliformes</taxon>
        <taxon>Anguillidae</taxon>
        <taxon>Anguilla</taxon>
    </lineage>
</organism>
<dbReference type="AlphaFoldDB" id="A0A0E9T223"/>